<comment type="caution">
    <text evidence="2">The sequence shown here is derived from an EMBL/GenBank/DDBJ whole genome shotgun (WGS) entry which is preliminary data.</text>
</comment>
<evidence type="ECO:0000313" key="2">
    <source>
        <dbReference type="EMBL" id="GAL16934.1"/>
    </source>
</evidence>
<evidence type="ECO:0000313" key="3">
    <source>
        <dbReference type="Proteomes" id="UP000029228"/>
    </source>
</evidence>
<reference evidence="2 3" key="2">
    <citation type="submission" date="2014-09" db="EMBL/GenBank/DDBJ databases">
        <authorList>
            <consortium name="NBRP consortium"/>
            <person name="Sawabe T."/>
            <person name="Meirelles P."/>
            <person name="Nakanishi M."/>
            <person name="Sayaka M."/>
            <person name="Hattori M."/>
            <person name="Ohkuma M."/>
        </authorList>
    </citation>
    <scope>NUCLEOTIDE SEQUENCE [LARGE SCALE GENOMIC DNA]</scope>
    <source>
        <strain evidence="3">JCM19235</strain>
    </source>
</reference>
<keyword evidence="3" id="KW-1185">Reference proteome</keyword>
<gene>
    <name evidence="2" type="ORF">JCM19235_5483</name>
</gene>
<proteinExistence type="predicted"/>
<dbReference type="Proteomes" id="UP000029228">
    <property type="component" value="Unassembled WGS sequence"/>
</dbReference>
<name>A0A090RRV1_9VIBR</name>
<evidence type="ECO:0000256" key="1">
    <source>
        <dbReference type="SAM" id="MobiDB-lite"/>
    </source>
</evidence>
<accession>A0A090RRV1</accession>
<sequence length="231" mass="26768">MSVEDEAELRKFSDIRRFKALVRKQLSKPYKKRLESTFRAKIESKIRRRSNRRNKSNLPNREPGEEKNNSLNYVEKMQNLTKLQQKVGILTDVIAVSRNVNEEILFSNELDQYYRLKQSTPDAKGWEIDEKAGVAYLDIISFVPETASTSTAVNRDYTKEEWIELTDHYKANLKTLHFRYYRLCAAHNVTRGGAETIIKEVQDLAAKKENSTWKIIAAGFFGFIAAGFMFA</sequence>
<protein>
    <submittedName>
        <fullName evidence="2">Uncharacterized protein</fullName>
    </submittedName>
</protein>
<reference evidence="2 3" key="1">
    <citation type="submission" date="2014-09" db="EMBL/GenBank/DDBJ databases">
        <title>Vibrio maritimus JCM 19235. (C45) whole genome shotgun sequence.</title>
        <authorList>
            <person name="Sawabe T."/>
            <person name="Meirelles P."/>
            <person name="Nakanishi M."/>
            <person name="Sayaka M."/>
            <person name="Hattori M."/>
            <person name="Ohkuma M."/>
        </authorList>
    </citation>
    <scope>NUCLEOTIDE SEQUENCE [LARGE SCALE GENOMIC DNA]</scope>
    <source>
        <strain evidence="3">JCM19235</strain>
    </source>
</reference>
<dbReference type="EMBL" id="BBMR01000001">
    <property type="protein sequence ID" value="GAL16934.1"/>
    <property type="molecule type" value="Genomic_DNA"/>
</dbReference>
<feature type="region of interest" description="Disordered" evidence="1">
    <location>
        <begin position="46"/>
        <end position="69"/>
    </location>
</feature>
<organism evidence="2 3">
    <name type="scientific">Vibrio maritimus</name>
    <dbReference type="NCBI Taxonomy" id="990268"/>
    <lineage>
        <taxon>Bacteria</taxon>
        <taxon>Pseudomonadati</taxon>
        <taxon>Pseudomonadota</taxon>
        <taxon>Gammaproteobacteria</taxon>
        <taxon>Vibrionales</taxon>
        <taxon>Vibrionaceae</taxon>
        <taxon>Vibrio</taxon>
    </lineage>
</organism>
<dbReference type="AlphaFoldDB" id="A0A090RRV1"/>
<feature type="compositionally biased region" description="Basic residues" evidence="1">
    <location>
        <begin position="46"/>
        <end position="55"/>
    </location>
</feature>